<keyword evidence="2" id="KW-1185">Reference proteome</keyword>
<protein>
    <submittedName>
        <fullName evidence="1">Uncharacterized protein</fullName>
    </submittedName>
</protein>
<evidence type="ECO:0000313" key="1">
    <source>
        <dbReference type="EMBL" id="GBM92120.1"/>
    </source>
</evidence>
<dbReference type="AlphaFoldDB" id="A0A4Y2JQ09"/>
<organism evidence="1 2">
    <name type="scientific">Araneus ventricosus</name>
    <name type="common">Orbweaver spider</name>
    <name type="synonym">Epeira ventricosa</name>
    <dbReference type="NCBI Taxonomy" id="182803"/>
    <lineage>
        <taxon>Eukaryota</taxon>
        <taxon>Metazoa</taxon>
        <taxon>Ecdysozoa</taxon>
        <taxon>Arthropoda</taxon>
        <taxon>Chelicerata</taxon>
        <taxon>Arachnida</taxon>
        <taxon>Araneae</taxon>
        <taxon>Araneomorphae</taxon>
        <taxon>Entelegynae</taxon>
        <taxon>Araneoidea</taxon>
        <taxon>Araneidae</taxon>
        <taxon>Araneus</taxon>
    </lineage>
</organism>
<reference evidence="1 2" key="1">
    <citation type="journal article" date="2019" name="Sci. Rep.">
        <title>Orb-weaving spider Araneus ventricosus genome elucidates the spidroin gene catalogue.</title>
        <authorList>
            <person name="Kono N."/>
            <person name="Nakamura H."/>
            <person name="Ohtoshi R."/>
            <person name="Moran D.A.P."/>
            <person name="Shinohara A."/>
            <person name="Yoshida Y."/>
            <person name="Fujiwara M."/>
            <person name="Mori M."/>
            <person name="Tomita M."/>
            <person name="Arakawa K."/>
        </authorList>
    </citation>
    <scope>NUCLEOTIDE SEQUENCE [LARGE SCALE GENOMIC DNA]</scope>
</reference>
<name>A0A4Y2JQ09_ARAVE</name>
<dbReference type="Proteomes" id="UP000499080">
    <property type="component" value="Unassembled WGS sequence"/>
</dbReference>
<evidence type="ECO:0000313" key="2">
    <source>
        <dbReference type="Proteomes" id="UP000499080"/>
    </source>
</evidence>
<accession>A0A4Y2JQ09</accession>
<proteinExistence type="predicted"/>
<dbReference type="EMBL" id="BGPR01111464">
    <property type="protein sequence ID" value="GBM92120.1"/>
    <property type="molecule type" value="Genomic_DNA"/>
</dbReference>
<gene>
    <name evidence="1" type="ORF">AVEN_68436_1</name>
</gene>
<comment type="caution">
    <text evidence="1">The sequence shown here is derived from an EMBL/GenBank/DDBJ whole genome shotgun (WGS) entry which is preliminary data.</text>
</comment>
<sequence>MTRTTPEPTIPYPNFRTIPGLECLTNAVRFNVQQAHIDGGRVSNMAPSSPEATMVFPTTLSVAPSICFPLYSLISLFIVDHSPLPSTSLPTIPSR</sequence>